<dbReference type="InterPro" id="IPR029056">
    <property type="entry name" value="Ribokinase-like"/>
</dbReference>
<dbReference type="PROSITE" id="PS51383">
    <property type="entry name" value="YJEF_C_3"/>
    <property type="match status" value="1"/>
</dbReference>
<sequence length="219" mass="23842">RWGGGWGAAPTLSVYLLDKRSNIGSTVFGTPGSRLPPDISEVNAEMQKRVVVAHVMAYIMGVSMHCERVLPSKVQCSHCGTWVADEGRLRTLLWNVPQLASTPRNMFMTFPTLFDFGERRGNWYGKSLYFGLSFEATALASSPSFEDYLLDIAPHLDGHSYKGQSGRIGVLGGSPDFAGAPYYAGMAALRVGAELLYMCTEESATGPIKGYSPELMVSE</sequence>
<comment type="caution">
    <text evidence="7">The sequence shown here is derived from an EMBL/GenBank/DDBJ whole genome shotgun (WGS) entry which is preliminary data.</text>
</comment>
<keyword evidence="1" id="KW-0547">Nucleotide-binding</keyword>
<dbReference type="GO" id="GO:0110051">
    <property type="term" value="P:metabolite repair"/>
    <property type="evidence" value="ECO:0007669"/>
    <property type="project" value="TreeGrafter"/>
</dbReference>
<proteinExistence type="predicted"/>
<dbReference type="GO" id="GO:0047453">
    <property type="term" value="F:ATP-dependent NAD(P)H-hydrate dehydratase activity"/>
    <property type="evidence" value="ECO:0007669"/>
    <property type="project" value="TreeGrafter"/>
</dbReference>
<accession>A0A813AUB3</accession>
<feature type="non-terminal residue" evidence="7">
    <location>
        <position position="219"/>
    </location>
</feature>
<evidence type="ECO:0000256" key="5">
    <source>
        <dbReference type="ARBA" id="ARBA00023239"/>
    </source>
</evidence>
<dbReference type="Pfam" id="PF01256">
    <property type="entry name" value="Carb_kinase"/>
    <property type="match status" value="1"/>
</dbReference>
<dbReference type="SUPFAM" id="SSF53613">
    <property type="entry name" value="Ribokinase-like"/>
    <property type="match status" value="1"/>
</dbReference>
<keyword evidence="2" id="KW-0067">ATP-binding</keyword>
<evidence type="ECO:0000313" key="7">
    <source>
        <dbReference type="EMBL" id="CAE7881440.1"/>
    </source>
</evidence>
<evidence type="ECO:0000313" key="8">
    <source>
        <dbReference type="Proteomes" id="UP000601435"/>
    </source>
</evidence>
<keyword evidence="8" id="KW-1185">Reference proteome</keyword>
<reference evidence="7" key="1">
    <citation type="submission" date="2021-02" db="EMBL/GenBank/DDBJ databases">
        <authorList>
            <person name="Dougan E. K."/>
            <person name="Rhodes N."/>
            <person name="Thang M."/>
            <person name="Chan C."/>
        </authorList>
    </citation>
    <scope>NUCLEOTIDE SEQUENCE</scope>
</reference>
<dbReference type="InterPro" id="IPR000631">
    <property type="entry name" value="CARKD"/>
</dbReference>
<gene>
    <name evidence="7" type="ORF">SNEC2469_LOCUS28950</name>
</gene>
<dbReference type="Gene3D" id="3.40.1190.20">
    <property type="match status" value="1"/>
</dbReference>
<dbReference type="OrthoDB" id="1049195at2759"/>
<evidence type="ECO:0000259" key="6">
    <source>
        <dbReference type="PROSITE" id="PS51383"/>
    </source>
</evidence>
<evidence type="ECO:0000256" key="4">
    <source>
        <dbReference type="ARBA" id="ARBA00023027"/>
    </source>
</evidence>
<dbReference type="AlphaFoldDB" id="A0A813AUB3"/>
<keyword evidence="3" id="KW-0521">NADP</keyword>
<evidence type="ECO:0000256" key="1">
    <source>
        <dbReference type="ARBA" id="ARBA00022741"/>
    </source>
</evidence>
<dbReference type="PANTHER" id="PTHR12592:SF0">
    <property type="entry name" value="ATP-DEPENDENT (S)-NAD(P)H-HYDRATE DEHYDRATASE"/>
    <property type="match status" value="1"/>
</dbReference>
<dbReference type="EMBL" id="CAJNJA010064086">
    <property type="protein sequence ID" value="CAE7881440.1"/>
    <property type="molecule type" value="Genomic_DNA"/>
</dbReference>
<dbReference type="PANTHER" id="PTHR12592">
    <property type="entry name" value="ATP-DEPENDENT (S)-NAD(P)H-HYDRATE DEHYDRATASE FAMILY MEMBER"/>
    <property type="match status" value="1"/>
</dbReference>
<keyword evidence="5" id="KW-0456">Lyase</keyword>
<keyword evidence="4" id="KW-0520">NAD</keyword>
<organism evidence="7 8">
    <name type="scientific">Symbiodinium necroappetens</name>
    <dbReference type="NCBI Taxonomy" id="1628268"/>
    <lineage>
        <taxon>Eukaryota</taxon>
        <taxon>Sar</taxon>
        <taxon>Alveolata</taxon>
        <taxon>Dinophyceae</taxon>
        <taxon>Suessiales</taxon>
        <taxon>Symbiodiniaceae</taxon>
        <taxon>Symbiodinium</taxon>
    </lineage>
</organism>
<evidence type="ECO:0000256" key="3">
    <source>
        <dbReference type="ARBA" id="ARBA00022857"/>
    </source>
</evidence>
<protein>
    <recommendedName>
        <fullName evidence="6">YjeF C-terminal domain-containing protein</fullName>
    </recommendedName>
</protein>
<evidence type="ECO:0000256" key="2">
    <source>
        <dbReference type="ARBA" id="ARBA00022840"/>
    </source>
</evidence>
<feature type="non-terminal residue" evidence="7">
    <location>
        <position position="1"/>
    </location>
</feature>
<dbReference type="Proteomes" id="UP000601435">
    <property type="component" value="Unassembled WGS sequence"/>
</dbReference>
<dbReference type="GO" id="GO:0005524">
    <property type="term" value="F:ATP binding"/>
    <property type="evidence" value="ECO:0007669"/>
    <property type="project" value="UniProtKB-KW"/>
</dbReference>
<name>A0A813AUB3_9DINO</name>
<feature type="domain" description="YjeF C-terminal" evidence="6">
    <location>
        <begin position="145"/>
        <end position="219"/>
    </location>
</feature>